<gene>
    <name evidence="2" type="ORF">LEA_00509</name>
</gene>
<accession>K1VBG3</accession>
<reference evidence="2" key="1">
    <citation type="journal article" date="2013" name="Environ. Microbiol.">
        <title>Microbiota from the distal guts of lean and obese adolescents exhibit partial functional redundancy besides clear differences in community structure.</title>
        <authorList>
            <person name="Ferrer M."/>
            <person name="Ruiz A."/>
            <person name="Lanza F."/>
            <person name="Haange S.B."/>
            <person name="Oberbach A."/>
            <person name="Till H."/>
            <person name="Bargiela R."/>
            <person name="Campoy C."/>
            <person name="Segura M.T."/>
            <person name="Richter M."/>
            <person name="von Bergen M."/>
            <person name="Seifert J."/>
            <person name="Suarez A."/>
        </authorList>
    </citation>
    <scope>NUCLEOTIDE SEQUENCE</scope>
</reference>
<sequence length="146" mass="17322">MTCAPGTEIYALFGHTALRYEDKARGEDWVFNYGMFSFNTPHFIYRFVKGETDYELGVTRYPYFEGSYAMRGSSVYQQTLNLTISEKQELRRLLEENYLPENRVYRYNFFYDNCTTRARDVIERCIEGKVVYSEGKEGLSFRDIVH</sequence>
<dbReference type="Pfam" id="PF13387">
    <property type="entry name" value="Lnb_N"/>
    <property type="match status" value="1"/>
</dbReference>
<dbReference type="AlphaFoldDB" id="K1VBG3"/>
<dbReference type="EMBL" id="AJWY01000370">
    <property type="protein sequence ID" value="EKC81276.1"/>
    <property type="molecule type" value="Genomic_DNA"/>
</dbReference>
<organism evidence="2">
    <name type="scientific">human gut metagenome</name>
    <dbReference type="NCBI Taxonomy" id="408170"/>
    <lineage>
        <taxon>unclassified sequences</taxon>
        <taxon>metagenomes</taxon>
        <taxon>organismal metagenomes</taxon>
    </lineage>
</organism>
<feature type="non-terminal residue" evidence="2">
    <location>
        <position position="146"/>
    </location>
</feature>
<evidence type="ECO:0000313" key="2">
    <source>
        <dbReference type="EMBL" id="EKC81276.1"/>
    </source>
</evidence>
<protein>
    <recommendedName>
        <fullName evidence="1">Lnb N-terminal periplasmic domain-containing protein</fullName>
    </recommendedName>
</protein>
<evidence type="ECO:0000259" key="1">
    <source>
        <dbReference type="Pfam" id="PF13387"/>
    </source>
</evidence>
<feature type="domain" description="Lnb N-terminal periplasmic" evidence="1">
    <location>
        <begin position="1"/>
        <end position="124"/>
    </location>
</feature>
<proteinExistence type="predicted"/>
<comment type="caution">
    <text evidence="2">The sequence shown here is derived from an EMBL/GenBank/DDBJ whole genome shotgun (WGS) entry which is preliminary data.</text>
</comment>
<dbReference type="InterPro" id="IPR025178">
    <property type="entry name" value="Lnb_N"/>
</dbReference>
<name>K1VBG3_9ZZZZ</name>